<accession>X1DGB8</accession>
<dbReference type="AlphaFoldDB" id="X1DGB8"/>
<dbReference type="EMBL" id="BART01034750">
    <property type="protein sequence ID" value="GAH07355.1"/>
    <property type="molecule type" value="Genomic_DNA"/>
</dbReference>
<protein>
    <submittedName>
        <fullName evidence="1">Uncharacterized protein</fullName>
    </submittedName>
</protein>
<gene>
    <name evidence="1" type="ORF">S01H4_59291</name>
</gene>
<dbReference type="Pfam" id="PF08309">
    <property type="entry name" value="LVIVD"/>
    <property type="match status" value="1"/>
</dbReference>
<dbReference type="InterPro" id="IPR013211">
    <property type="entry name" value="LVIVD"/>
</dbReference>
<comment type="caution">
    <text evidence="1">The sequence shown here is derived from an EMBL/GenBank/DDBJ whole genome shotgun (WGS) entry which is preliminary data.</text>
</comment>
<proteinExistence type="predicted"/>
<sequence length="71" mass="7610">MARYAYIAGSQDDALTIIDITDPTNPIHVGAIVGAGFPNFLNFPYGVAVVGIGIPDCNSPNTIPWKRHKRA</sequence>
<reference evidence="1" key="1">
    <citation type="journal article" date="2014" name="Front. Microbiol.">
        <title>High frequency of phylogenetically diverse reductive dehalogenase-homologous genes in deep subseafloor sedimentary metagenomes.</title>
        <authorList>
            <person name="Kawai M."/>
            <person name="Futagami T."/>
            <person name="Toyoda A."/>
            <person name="Takaki Y."/>
            <person name="Nishi S."/>
            <person name="Hori S."/>
            <person name="Arai W."/>
            <person name="Tsubouchi T."/>
            <person name="Morono Y."/>
            <person name="Uchiyama I."/>
            <person name="Ito T."/>
            <person name="Fujiyama A."/>
            <person name="Inagaki F."/>
            <person name="Takami H."/>
        </authorList>
    </citation>
    <scope>NUCLEOTIDE SEQUENCE</scope>
    <source>
        <strain evidence="1">Expedition CK06-06</strain>
    </source>
</reference>
<name>X1DGB8_9ZZZZ</name>
<evidence type="ECO:0000313" key="1">
    <source>
        <dbReference type="EMBL" id="GAH07355.1"/>
    </source>
</evidence>
<organism evidence="1">
    <name type="scientific">marine sediment metagenome</name>
    <dbReference type="NCBI Taxonomy" id="412755"/>
    <lineage>
        <taxon>unclassified sequences</taxon>
        <taxon>metagenomes</taxon>
        <taxon>ecological metagenomes</taxon>
    </lineage>
</organism>